<dbReference type="KEGG" id="bgok:Pr1d_41670"/>
<sequence precursor="true">MRQRTLIFSTAFMAISLAQGWSATEAMAQRSGTSDSPASEQNDWYYGSEEPEAANSIAQQKSMLRAQQRMDRLASLRWYGFQPGRPTASGMPFTTMYSPAWSRPGGRPFSWYTGSPQPVYNLGYRYW</sequence>
<keyword evidence="2" id="KW-0732">Signal</keyword>
<dbReference type="Proteomes" id="UP000323917">
    <property type="component" value="Chromosome"/>
</dbReference>
<proteinExistence type="predicted"/>
<dbReference type="RefSeq" id="WP_148075135.1">
    <property type="nucleotide sequence ID" value="NZ_CP042913.1"/>
</dbReference>
<accession>A0A5B9QRT3</accession>
<dbReference type="OrthoDB" id="292622at2"/>
<feature type="chain" id="PRO_5023097530" description="DUF4148 domain-containing protein" evidence="2">
    <location>
        <begin position="29"/>
        <end position="127"/>
    </location>
</feature>
<name>A0A5B9QRT3_9BACT</name>
<evidence type="ECO:0000313" key="4">
    <source>
        <dbReference type="Proteomes" id="UP000323917"/>
    </source>
</evidence>
<dbReference type="AlphaFoldDB" id="A0A5B9QRT3"/>
<feature type="signal peptide" evidence="2">
    <location>
        <begin position="1"/>
        <end position="28"/>
    </location>
</feature>
<gene>
    <name evidence="3" type="ORF">Pr1d_41670</name>
</gene>
<feature type="compositionally biased region" description="Polar residues" evidence="1">
    <location>
        <begin position="30"/>
        <end position="42"/>
    </location>
</feature>
<evidence type="ECO:0000313" key="3">
    <source>
        <dbReference type="EMBL" id="QEG36831.1"/>
    </source>
</evidence>
<feature type="region of interest" description="Disordered" evidence="1">
    <location>
        <begin position="26"/>
        <end position="46"/>
    </location>
</feature>
<evidence type="ECO:0008006" key="5">
    <source>
        <dbReference type="Google" id="ProtNLM"/>
    </source>
</evidence>
<dbReference type="EMBL" id="CP042913">
    <property type="protein sequence ID" value="QEG36831.1"/>
    <property type="molecule type" value="Genomic_DNA"/>
</dbReference>
<organism evidence="3 4">
    <name type="scientific">Bythopirellula goksoeyrii</name>
    <dbReference type="NCBI Taxonomy" id="1400387"/>
    <lineage>
        <taxon>Bacteria</taxon>
        <taxon>Pseudomonadati</taxon>
        <taxon>Planctomycetota</taxon>
        <taxon>Planctomycetia</taxon>
        <taxon>Pirellulales</taxon>
        <taxon>Lacipirellulaceae</taxon>
        <taxon>Bythopirellula</taxon>
    </lineage>
</organism>
<evidence type="ECO:0000256" key="2">
    <source>
        <dbReference type="SAM" id="SignalP"/>
    </source>
</evidence>
<evidence type="ECO:0000256" key="1">
    <source>
        <dbReference type="SAM" id="MobiDB-lite"/>
    </source>
</evidence>
<keyword evidence="4" id="KW-1185">Reference proteome</keyword>
<reference evidence="3 4" key="1">
    <citation type="submission" date="2019-08" db="EMBL/GenBank/DDBJ databases">
        <title>Deep-cultivation of Planctomycetes and their phenomic and genomic characterization uncovers novel biology.</title>
        <authorList>
            <person name="Wiegand S."/>
            <person name="Jogler M."/>
            <person name="Boedeker C."/>
            <person name="Pinto D."/>
            <person name="Vollmers J."/>
            <person name="Rivas-Marin E."/>
            <person name="Kohn T."/>
            <person name="Peeters S.H."/>
            <person name="Heuer A."/>
            <person name="Rast P."/>
            <person name="Oberbeckmann S."/>
            <person name="Bunk B."/>
            <person name="Jeske O."/>
            <person name="Meyerdierks A."/>
            <person name="Storesund J.E."/>
            <person name="Kallscheuer N."/>
            <person name="Luecker S."/>
            <person name="Lage O.M."/>
            <person name="Pohl T."/>
            <person name="Merkel B.J."/>
            <person name="Hornburger P."/>
            <person name="Mueller R.-W."/>
            <person name="Bruemmer F."/>
            <person name="Labrenz M."/>
            <person name="Spormann A.M."/>
            <person name="Op den Camp H."/>
            <person name="Overmann J."/>
            <person name="Amann R."/>
            <person name="Jetten M.S.M."/>
            <person name="Mascher T."/>
            <person name="Medema M.H."/>
            <person name="Devos D.P."/>
            <person name="Kaster A.-K."/>
            <person name="Ovreas L."/>
            <person name="Rohde M."/>
            <person name="Galperin M.Y."/>
            <person name="Jogler C."/>
        </authorList>
    </citation>
    <scope>NUCLEOTIDE SEQUENCE [LARGE SCALE GENOMIC DNA]</scope>
    <source>
        <strain evidence="3 4">Pr1d</strain>
    </source>
</reference>
<protein>
    <recommendedName>
        <fullName evidence="5">DUF4148 domain-containing protein</fullName>
    </recommendedName>
</protein>